<dbReference type="GeneID" id="77941370"/>
<dbReference type="KEGG" id="vg:77941370"/>
<sequence length="1836" mass="186204">MTRPVGSIRIDLTIDGSDDLWADVAQAIAPVMAGLEQLNRRLDAVERSYAQTGRDAERSSRVQSAALERVALAAERVADRYERVGRAATQMATVSATAINTVTSAWERQTAAINANTAARLANSRAPIGGGPAGGGLPPGGGGGGGRGGNQYGGRRGRGTLITGALNLGALAADALPATGAALTNILGSVQQLAQAGLALPAIFGGAAASIGTVVVGFQGLGDAIKEANEAQQSGDWTKFNDVTKDMASNAVGVAKAVSELTKPGGALKNLQKQVAQPMFDGIDKSITHLVDRSLPTLNRRLPQIGTSWNKTFKELGAVGGSDSTQGFLDQVLGNTADAQERANRAIEPFVHAFGQLSATGSQFLPRLADALADVAERFDAFITRNAENGNLFRWIDEGLNGFRALGNTLLNIGKILTGLTKANGELEGSLSGDGGLLGGLERFTDKWAKFINSDVGQSKLIAFFKDARGDMAEWGELLKSIGSLAADVIAGFQDWGAILRPVLQSILDLLDLIPGGVEAVVVAFLAWRTITTVTALNTALTGVSTTLTALPGLAGRAGTAVGRLFSARGLAGGALATAGAIGTSSDSGLGQLAGALGMIGGGALTGSAFGPAGTAIGATVGGVLAGVTYFLGQAGRAAEEAAAQQASYAAALERTNQAALVNQNASKQLSDALLESGGQLDQASLSALEDQIANIPEALGLGDQEQVDAFAGALVNLRLSEQQLANQVVGDQGVFDALTTNLAKQGPAGEQVAESLRRIRENYGLAAQAGATAQPVLDRLTATMNAAPGDYDQVAANLKTVFDALPQGKVLDLSTEGVQPALDLLREAGAQIDIINNKPIIANADSESFIAIQNAFKAVGVEIDVLNDKSIRVNIDQQALDTAVGTLTSSFDKFKTLYVSPVVTGPPGVNNQAADPFQLPRPGGASGGLVSIIRGYRGGGVLPGYSPGVDNLLGRAGGRTFGLSGGEGIVIPEAMRALGARWLYGVNSMFRPGLPRTNYGFADGGVTPHLGSGALPGPQEDTLKLLEAILAALGGVGSNPSVAASTAATSAALQALQTAGGLEPTATEKRIADELAAGKVDLRFPHEKRADEVAIANERRDQIVSAVKSAMSSTGTAAGPVSADAAGIIQYAQAASGGKYDWGASDLASGLSDCSGAISDLVEILTKGKADAGRLFSTYDAGQVLKSLGAVEGAVPGALQIGWSQEHMRATLPNGVPFESGGATGQGATYGGNAKGAAGMPNIMSLPVKGGAALIGAGGLSAGTAAALNGGAPGVAAGGADVCACIAQALGAAGLTSTPGQENPAMQQLVSSLTGAAGGVTQDVAEKVLQSALGVGNRPLPENEAKARKLLAEGNPLGVAALLGYKVGDYGKTPTANLDAAETGQGVNAQGQIYTDTAALIDRTFTSMWQQMKAQFDQIKDVLAQVRDQLVQISSQLAAAAAQSGTSAAASAAGAAFAAGGGVYGGTPGVDSVPALLMPGEHVFTRSEVAKMGGQAGVYRFRKALNSGQIAKFATGGGVVVNDRVGAEWFGVSQIPILSTIVNALISVLLRVLGVQIEARDTLNEMTGEFRQFRGDFQSFDATGRLYGDTSALSERSSTSEEEAAAERIRILKIVIQALIQFIIEKVIVPLGKAIGNALLSAAGSAASSAITGSSFGLGGQIAGSAVSSLITGVGGAGIDIIADIGSSIGIAVADVLVDILGDALGDVFPDLFASGLNPLADILSGSLVDPLLGAFGGLTRAITGLVSPIGGLFSSLFGGSVFDSGGLARGRGFMPKATIEAERVLSPRQTELFARMVTALENGNGGGRGVVIDGLTVEGPAAERFRENLLELIN</sequence>
<dbReference type="EMBL" id="MH001450">
    <property type="protein sequence ID" value="AVO21724.1"/>
    <property type="molecule type" value="Genomic_DNA"/>
</dbReference>
<feature type="region of interest" description="Disordered" evidence="1">
    <location>
        <begin position="126"/>
        <end position="154"/>
    </location>
</feature>
<name>A0A2P1JRF9_9CAUD</name>
<evidence type="ECO:0000313" key="3">
    <source>
        <dbReference type="Proteomes" id="UP000241956"/>
    </source>
</evidence>
<dbReference type="RefSeq" id="YP_010665305.1">
    <property type="nucleotide sequence ID" value="NC_070934.1"/>
</dbReference>
<dbReference type="Proteomes" id="UP000241956">
    <property type="component" value="Segment"/>
</dbReference>
<keyword evidence="3" id="KW-1185">Reference proteome</keyword>
<evidence type="ECO:0000256" key="1">
    <source>
        <dbReference type="SAM" id="MobiDB-lite"/>
    </source>
</evidence>
<organism evidence="2 3">
    <name type="scientific">Mycobacterium phage Jeon</name>
    <dbReference type="NCBI Taxonomy" id="2108123"/>
    <lineage>
        <taxon>Viruses</taxon>
        <taxon>Duplodnaviria</taxon>
        <taxon>Heunggongvirae</taxon>
        <taxon>Uroviricota</taxon>
        <taxon>Caudoviricetes</taxon>
        <taxon>Northamptonvirus</taxon>
        <taxon>Northamptonvirus jeon</taxon>
    </lineage>
</organism>
<protein>
    <submittedName>
        <fullName evidence="2">Tape measure protein</fullName>
    </submittedName>
</protein>
<gene>
    <name evidence="2" type="primary">21</name>
    <name evidence="2" type="ORF">SEA_JEON_21</name>
</gene>
<accession>A0A2P1JRF9</accession>
<evidence type="ECO:0000313" key="2">
    <source>
        <dbReference type="EMBL" id="AVO21724.1"/>
    </source>
</evidence>
<proteinExistence type="predicted"/>
<reference evidence="2 3" key="1">
    <citation type="submission" date="2018-02" db="EMBL/GenBank/DDBJ databases">
        <authorList>
            <person name="Borochov A."/>
            <person name="Gil C.E."/>
            <person name="Green C.A."/>
            <person name="Jean P.M."/>
            <person name="Kim K."/>
            <person name="Kwun D."/>
            <person name="Lee D."/>
            <person name="Lochan S."/>
            <person name="Mansoor S.A."/>
            <person name="Obregon B.R.Y.A.N."/>
            <person name="Parra P.A."/>
            <person name="Ramdihal J.D."/>
            <person name="Sahadeo J."/>
            <person name="Sohail M."/>
            <person name="Talavera L."/>
            <person name="Velarde S."/>
            <person name="Vera M."/>
            <person name="Wong H."/>
            <person name="Xue J."/>
            <person name="Golebiewska U.P."/>
            <person name="Garlena R.A."/>
            <person name="Russell D.A."/>
            <person name="Pope W.H."/>
            <person name="Jacobs-Sera D."/>
            <person name="Hatfull G.F."/>
        </authorList>
    </citation>
    <scope>NUCLEOTIDE SEQUENCE [LARGE SCALE GENOMIC DNA]</scope>
</reference>
<feature type="compositionally biased region" description="Gly residues" evidence="1">
    <location>
        <begin position="128"/>
        <end position="154"/>
    </location>
</feature>